<dbReference type="Proteomes" id="UP000199409">
    <property type="component" value="Unassembled WGS sequence"/>
</dbReference>
<evidence type="ECO:0000256" key="4">
    <source>
        <dbReference type="ARBA" id="ARBA00016146"/>
    </source>
</evidence>
<evidence type="ECO:0000256" key="6">
    <source>
        <dbReference type="NCBIfam" id="TIGR00839"/>
    </source>
</evidence>
<dbReference type="InterPro" id="IPR051546">
    <property type="entry name" value="Aspartate_Ammonia-Lyase"/>
</dbReference>
<evidence type="ECO:0000256" key="5">
    <source>
        <dbReference type="ARBA" id="ARBA00023239"/>
    </source>
</evidence>
<accession>A0A1H4DFI9</accession>
<proteinExistence type="inferred from homology"/>
<dbReference type="NCBIfam" id="TIGR00839">
    <property type="entry name" value="aspA"/>
    <property type="match status" value="1"/>
</dbReference>
<dbReference type="GO" id="GO:0006099">
    <property type="term" value="P:tricarboxylic acid cycle"/>
    <property type="evidence" value="ECO:0007669"/>
    <property type="project" value="InterPro"/>
</dbReference>
<dbReference type="InterPro" id="IPR022761">
    <property type="entry name" value="Fumarate_lyase_N"/>
</dbReference>
<dbReference type="InterPro" id="IPR004708">
    <property type="entry name" value="ApsA"/>
</dbReference>
<evidence type="ECO:0000256" key="2">
    <source>
        <dbReference type="ARBA" id="ARBA00007847"/>
    </source>
</evidence>
<dbReference type="Gene3D" id="3.40.50.1860">
    <property type="match status" value="2"/>
</dbReference>
<gene>
    <name evidence="9" type="ORF">SAMN05660420_02923</name>
</gene>
<feature type="domain" description="Fumarate lyase N-terminal" evidence="7">
    <location>
        <begin position="279"/>
        <end position="610"/>
    </location>
</feature>
<organism evidence="9 10">
    <name type="scientific">Desulfuromusa kysingii</name>
    <dbReference type="NCBI Taxonomy" id="37625"/>
    <lineage>
        <taxon>Bacteria</taxon>
        <taxon>Pseudomonadati</taxon>
        <taxon>Thermodesulfobacteriota</taxon>
        <taxon>Desulfuromonadia</taxon>
        <taxon>Desulfuromonadales</taxon>
        <taxon>Geopsychrobacteraceae</taxon>
        <taxon>Desulfuromusa</taxon>
    </lineage>
</organism>
<dbReference type="Pfam" id="PF01177">
    <property type="entry name" value="Asp_Glu_race"/>
    <property type="match status" value="1"/>
</dbReference>
<dbReference type="AlphaFoldDB" id="A0A1H4DFI9"/>
<dbReference type="InterPro" id="IPR001920">
    <property type="entry name" value="Asp/Glu_race"/>
</dbReference>
<dbReference type="InterPro" id="IPR020557">
    <property type="entry name" value="Fumarate_lyase_CS"/>
</dbReference>
<dbReference type="NCBIfam" id="TIGR00035">
    <property type="entry name" value="asp_race"/>
    <property type="match status" value="1"/>
</dbReference>
<dbReference type="InterPro" id="IPR024083">
    <property type="entry name" value="Fumarase/histidase_N"/>
</dbReference>
<keyword evidence="5 9" id="KW-0456">Lyase</keyword>
<dbReference type="PROSITE" id="PS00163">
    <property type="entry name" value="FUMARATE_LYASES"/>
    <property type="match status" value="1"/>
</dbReference>
<evidence type="ECO:0000259" key="7">
    <source>
        <dbReference type="Pfam" id="PF00206"/>
    </source>
</evidence>
<dbReference type="EC" id="4.3.1.1" evidence="3 6"/>
<dbReference type="Pfam" id="PF10415">
    <property type="entry name" value="FumaraseC_C"/>
    <property type="match status" value="1"/>
</dbReference>
<dbReference type="SUPFAM" id="SSF53681">
    <property type="entry name" value="Aspartate/glutamate racemase"/>
    <property type="match status" value="2"/>
</dbReference>
<dbReference type="EMBL" id="FNQN01000010">
    <property type="protein sequence ID" value="SEA71318.1"/>
    <property type="molecule type" value="Genomic_DNA"/>
</dbReference>
<dbReference type="InterPro" id="IPR004380">
    <property type="entry name" value="Asp_race"/>
</dbReference>
<dbReference type="OrthoDB" id="9802809at2"/>
<dbReference type="FunFam" id="1.10.275.10:FF:000001">
    <property type="entry name" value="Fumarate hydratase, mitochondrial"/>
    <property type="match status" value="1"/>
</dbReference>
<dbReference type="Gene3D" id="1.20.200.10">
    <property type="entry name" value="Fumarase/aspartase (Central domain)"/>
    <property type="match status" value="1"/>
</dbReference>
<dbReference type="STRING" id="37625.SAMN05660420_02923"/>
<sequence>MKTKTVGILGGMGPEATASLYQKIIRHTVATTDQQHLHVIIDADPSVPDRTEAILHNGASPVQALETMALRLKNAGADVLILPCNTAHFFIDAVLRDVNLPFVNMIDETVRVCQAMLSKTGRVGLLATSGTLAAKVYHDRFLTTDMELLVPTDIDQQKLMDGIYNGVKAGRLDYGAKLLKEVAQSLIAKGAQLIIGGCTEIPLAINDKDLEVPFVDTLDVLAAATVAYAQGLKISADGDTAVNKISFLSTIQDINKRPTIESGVSTMTKEYRLEHDLLGERKVSNNCYYGVQTLRAKENFAMTGIPISSTPSMIIALAYVKKAAALTNLELGLLNTKTAKAISEACDQLIDGQHHDQFVVDVFQGGAGTSTNMNANEVIANLALEILGEEKGDYRHCHPNNDVNCSQSTNDVYPTAFRIALHLELKKLLDSMRVLQQSFAQKGTEFADVLKMGRTQLQDAVPMTLGQEFAAYATTTGADINQVVEAQKLIHEINLGATAIGTGLNSPPDYTKKVTECLRTLTGIPLKSSADLVAATWDTGDYIQVSGTLKRFAIKLSKICNDLRLLSSGPRAGFNEINLPKMQPGSSIMPGKVNPVIPEVVNQIAYQVAGADLTIAMASENGQLQLNVMEPVIAYNLFQSILLLNRACLTLSEKCIVGITANREHCQELVSRSIGIVTALNPCIGYENASAVAKEALENGRSVYELILEKHLLSKEKLDEILSAENMMHPHFIRA</sequence>
<dbReference type="CDD" id="cd01357">
    <property type="entry name" value="Aspartase"/>
    <property type="match status" value="1"/>
</dbReference>
<dbReference type="Gene3D" id="1.10.275.10">
    <property type="entry name" value="Fumarase/aspartase (N-terminal domain)"/>
    <property type="match status" value="1"/>
</dbReference>
<dbReference type="GO" id="GO:0008797">
    <property type="term" value="F:aspartate ammonia-lyase activity"/>
    <property type="evidence" value="ECO:0007669"/>
    <property type="project" value="UniProtKB-UniRule"/>
</dbReference>
<dbReference type="FunFam" id="1.20.200.10:FF:000001">
    <property type="entry name" value="Fumarate hydratase, mitochondrial"/>
    <property type="match status" value="1"/>
</dbReference>
<dbReference type="GO" id="GO:0005829">
    <property type="term" value="C:cytosol"/>
    <property type="evidence" value="ECO:0007669"/>
    <property type="project" value="TreeGrafter"/>
</dbReference>
<name>A0A1H4DFI9_9BACT</name>
<dbReference type="GO" id="GO:0047661">
    <property type="term" value="F:amino-acid racemase activity"/>
    <property type="evidence" value="ECO:0007669"/>
    <property type="project" value="InterPro"/>
</dbReference>
<evidence type="ECO:0000313" key="9">
    <source>
        <dbReference type="EMBL" id="SEA71318.1"/>
    </source>
</evidence>
<evidence type="ECO:0000256" key="1">
    <source>
        <dbReference type="ARBA" id="ARBA00005596"/>
    </source>
</evidence>
<dbReference type="InterPro" id="IPR008948">
    <property type="entry name" value="L-Aspartase-like"/>
</dbReference>
<dbReference type="NCBIfam" id="NF008909">
    <property type="entry name" value="PRK12273.1"/>
    <property type="match status" value="1"/>
</dbReference>
<keyword evidence="10" id="KW-1185">Reference proteome</keyword>
<evidence type="ECO:0000259" key="8">
    <source>
        <dbReference type="Pfam" id="PF10415"/>
    </source>
</evidence>
<reference evidence="9 10" key="1">
    <citation type="submission" date="2016-10" db="EMBL/GenBank/DDBJ databases">
        <authorList>
            <person name="de Groot N.N."/>
        </authorList>
    </citation>
    <scope>NUCLEOTIDE SEQUENCE [LARGE SCALE GENOMIC DNA]</scope>
    <source>
        <strain evidence="9 10">DSM 7343</strain>
    </source>
</reference>
<comment type="similarity">
    <text evidence="2">Belongs to the aspartate/glutamate racemases family.</text>
</comment>
<dbReference type="InterPro" id="IPR018951">
    <property type="entry name" value="Fumarase_C_C"/>
</dbReference>
<dbReference type="InterPro" id="IPR000362">
    <property type="entry name" value="Fumarate_lyase_fam"/>
</dbReference>
<dbReference type="PANTHER" id="PTHR42696">
    <property type="entry name" value="ASPARTATE AMMONIA-LYASE"/>
    <property type="match status" value="1"/>
</dbReference>
<dbReference type="PRINTS" id="PR00149">
    <property type="entry name" value="FUMRATELYASE"/>
</dbReference>
<dbReference type="SUPFAM" id="SSF48557">
    <property type="entry name" value="L-aspartase-like"/>
    <property type="match status" value="1"/>
</dbReference>
<comment type="similarity">
    <text evidence="1">Belongs to the class-II fumarase/aspartase family. Aspartase subfamily.</text>
</comment>
<evidence type="ECO:0000256" key="3">
    <source>
        <dbReference type="ARBA" id="ARBA00012992"/>
    </source>
</evidence>
<feature type="domain" description="Fumarase C C-terminal" evidence="8">
    <location>
        <begin position="676"/>
        <end position="729"/>
    </location>
</feature>
<protein>
    <recommendedName>
        <fullName evidence="4 6">Aspartate ammonia-lyase</fullName>
        <ecNumber evidence="3 6">4.3.1.1</ecNumber>
    </recommendedName>
</protein>
<dbReference type="Gene3D" id="1.10.40.30">
    <property type="entry name" value="Fumarase/aspartase (C-terminal domain)"/>
    <property type="match status" value="1"/>
</dbReference>
<dbReference type="FunFam" id="1.10.40.30:FF:000002">
    <property type="entry name" value="Fumarate hydratase class II"/>
    <property type="match status" value="1"/>
</dbReference>
<dbReference type="GO" id="GO:0006531">
    <property type="term" value="P:aspartate metabolic process"/>
    <property type="evidence" value="ECO:0007669"/>
    <property type="project" value="InterPro"/>
</dbReference>
<evidence type="ECO:0000313" key="10">
    <source>
        <dbReference type="Proteomes" id="UP000199409"/>
    </source>
</evidence>
<dbReference type="PANTHER" id="PTHR42696:SF2">
    <property type="entry name" value="ASPARTATE AMMONIA-LYASE"/>
    <property type="match status" value="1"/>
</dbReference>
<dbReference type="InterPro" id="IPR015942">
    <property type="entry name" value="Asp/Glu/hydantoin_racemase"/>
</dbReference>
<dbReference type="Pfam" id="PF00206">
    <property type="entry name" value="Lyase_1"/>
    <property type="match status" value="1"/>
</dbReference>